<dbReference type="AlphaFoldDB" id="A0A3P7CSR8"/>
<reference evidence="1 2" key="1">
    <citation type="submission" date="2018-11" db="EMBL/GenBank/DDBJ databases">
        <authorList>
            <consortium name="Pathogen Informatics"/>
        </authorList>
    </citation>
    <scope>NUCLEOTIDE SEQUENCE [LARGE SCALE GENOMIC DNA]</scope>
    <source>
        <strain evidence="1 2">NST_G2</strain>
    </source>
</reference>
<gene>
    <name evidence="1" type="ORF">SSLN_LOCUS11080</name>
</gene>
<protein>
    <submittedName>
        <fullName evidence="1">Uncharacterized protein</fullName>
    </submittedName>
</protein>
<keyword evidence="2" id="KW-1185">Reference proteome</keyword>
<name>A0A3P7CSR8_SCHSO</name>
<evidence type="ECO:0000313" key="1">
    <source>
        <dbReference type="EMBL" id="VDL97465.1"/>
    </source>
</evidence>
<accession>A0A3P7CSR8</accession>
<dbReference type="Proteomes" id="UP000275846">
    <property type="component" value="Unassembled WGS sequence"/>
</dbReference>
<sequence>METLLASVTGSPEQFLAHVLLEDVPDDYIIEPGDDDLETLLASVTGSPEQFLAHVLLEDLTAALMNRKEKPSAPSSEVR</sequence>
<organism evidence="1 2">
    <name type="scientific">Schistocephalus solidus</name>
    <name type="common">Tapeworm</name>
    <dbReference type="NCBI Taxonomy" id="70667"/>
    <lineage>
        <taxon>Eukaryota</taxon>
        <taxon>Metazoa</taxon>
        <taxon>Spiralia</taxon>
        <taxon>Lophotrochozoa</taxon>
        <taxon>Platyhelminthes</taxon>
        <taxon>Cestoda</taxon>
        <taxon>Eucestoda</taxon>
        <taxon>Diphyllobothriidea</taxon>
        <taxon>Diphyllobothriidae</taxon>
        <taxon>Schistocephalus</taxon>
    </lineage>
</organism>
<dbReference type="OrthoDB" id="10072397at2759"/>
<dbReference type="EMBL" id="UYSU01036280">
    <property type="protein sequence ID" value="VDL97465.1"/>
    <property type="molecule type" value="Genomic_DNA"/>
</dbReference>
<evidence type="ECO:0000313" key="2">
    <source>
        <dbReference type="Proteomes" id="UP000275846"/>
    </source>
</evidence>
<proteinExistence type="predicted"/>